<dbReference type="AlphaFoldDB" id="A0A2H9TGF0"/>
<evidence type="ECO:0000313" key="2">
    <source>
        <dbReference type="EMBL" id="PJF16779.1"/>
    </source>
</evidence>
<dbReference type="Proteomes" id="UP000240830">
    <property type="component" value="Unassembled WGS sequence"/>
</dbReference>
<accession>A0A2H9TGF0</accession>
<gene>
    <name evidence="2" type="ORF">PSACC_03404</name>
</gene>
<evidence type="ECO:0000313" key="3">
    <source>
        <dbReference type="Proteomes" id="UP000240830"/>
    </source>
</evidence>
<dbReference type="EMBL" id="MTSL01000207">
    <property type="protein sequence ID" value="PJF16779.1"/>
    <property type="molecule type" value="Genomic_DNA"/>
</dbReference>
<name>A0A2H9TGF0_9FUNG</name>
<protein>
    <submittedName>
        <fullName evidence="2">Uncharacterized protein</fullName>
    </submittedName>
</protein>
<keyword evidence="3" id="KW-1185">Reference proteome</keyword>
<feature type="chain" id="PRO_5014123510" evidence="1">
    <location>
        <begin position="26"/>
        <end position="510"/>
    </location>
</feature>
<feature type="signal peptide" evidence="1">
    <location>
        <begin position="1"/>
        <end position="25"/>
    </location>
</feature>
<evidence type="ECO:0000256" key="1">
    <source>
        <dbReference type="SAM" id="SignalP"/>
    </source>
</evidence>
<organism evidence="2 3">
    <name type="scientific">Paramicrosporidium saccamoebae</name>
    <dbReference type="NCBI Taxonomy" id="1246581"/>
    <lineage>
        <taxon>Eukaryota</taxon>
        <taxon>Fungi</taxon>
        <taxon>Fungi incertae sedis</taxon>
        <taxon>Cryptomycota</taxon>
        <taxon>Cryptomycota incertae sedis</taxon>
        <taxon>Paramicrosporidium</taxon>
    </lineage>
</organism>
<keyword evidence="1" id="KW-0732">Signal</keyword>
<sequence length="510" mass="57043">MNILSATARVALCLSFLSSCNVARASNDTEALRKIVSEELGILEQLPENGNLDSNPVEYNEEMLMQQLLQMYTLREHFCTMNELSREKLAARLVAMPLSGSGLEAWRNWACFDLLGRNLPRGGSCTVLYASDLVEMLLSACRGHEWAITAVETIFQDSQALGMYRIQFDPPINALVDLPTSTQHAIAASGGSILPLPTLQNWCLNHVRENGDASLMMTLLQVHTNAPKLPIESTEFCNQLIRKVAMLPMTNYRPDWAHCKSFVRYYKTLVHIIPNELRNFTFHDSQMALDLDPSIHAILSNCHLLAVLSPALPAPHFEPGTLIIRKDGLDELEILEFYLSMTDLFGINTKSSADTILRENHIMHWVNQLYSSNSNDATDFERVVRILLTRNSHLVLNAFILSSQRISAELISSFMVERLCRDPEVQPLALSQLLYYNKLQRISSSGLSGRTLLVLDIFNSVTDSGCVRPCGLPGEVQSIPLPLIHISKSDALFAQRVLPVRQDLNAVSII</sequence>
<reference evidence="2 3" key="1">
    <citation type="submission" date="2016-10" db="EMBL/GenBank/DDBJ databases">
        <title>The genome of Paramicrosporidium saccamoebae is the missing link in understanding Cryptomycota and Microsporidia evolution.</title>
        <authorList>
            <person name="Quandt C.A."/>
            <person name="Beaudet D."/>
            <person name="Corsaro D."/>
            <person name="Michel R."/>
            <person name="Corradi N."/>
            <person name="James T."/>
        </authorList>
    </citation>
    <scope>NUCLEOTIDE SEQUENCE [LARGE SCALE GENOMIC DNA]</scope>
    <source>
        <strain evidence="2 3">KSL3</strain>
    </source>
</reference>
<comment type="caution">
    <text evidence="2">The sequence shown here is derived from an EMBL/GenBank/DDBJ whole genome shotgun (WGS) entry which is preliminary data.</text>
</comment>
<proteinExistence type="predicted"/>